<feature type="compositionally biased region" description="Polar residues" evidence="1">
    <location>
        <begin position="125"/>
        <end position="136"/>
    </location>
</feature>
<dbReference type="AlphaFoldDB" id="A0A4S8IPI0"/>
<keyword evidence="3" id="KW-1185">Reference proteome</keyword>
<evidence type="ECO:0000313" key="3">
    <source>
        <dbReference type="Proteomes" id="UP000317650"/>
    </source>
</evidence>
<comment type="caution">
    <text evidence="2">The sequence shown here is derived from an EMBL/GenBank/DDBJ whole genome shotgun (WGS) entry which is preliminary data.</text>
</comment>
<feature type="region of interest" description="Disordered" evidence="1">
    <location>
        <begin position="266"/>
        <end position="308"/>
    </location>
</feature>
<proteinExistence type="predicted"/>
<reference evidence="2 3" key="1">
    <citation type="journal article" date="2019" name="Nat. Plants">
        <title>Genome sequencing of Musa balbisiana reveals subgenome evolution and function divergence in polyploid bananas.</title>
        <authorList>
            <person name="Yao X."/>
        </authorList>
    </citation>
    <scope>NUCLEOTIDE SEQUENCE [LARGE SCALE GENOMIC DNA]</scope>
    <source>
        <strain evidence="3">cv. DH-PKW</strain>
        <tissue evidence="2">Leaves</tissue>
    </source>
</reference>
<sequence length="322" mass="35407">MLFQSVDEVDQKKKSLKKKKPQTPCFLPAHRHRCSPKEREREEAATAATHPCFPCFRPSHRHSSPLSGQRPTLPHFRPESTAASNPSHPAASGPTQPQTRSSSPPLLQGNPFSTTAAAPRPLTLPLSSTAVASRTGDSPPHRRPCFPSSPLPLQGNSFSTRRRCFPTDRSHRPPPNRNPSRDPPPPWVAAAAAGVPQPLLPSSPLPLPRQLLPHRHRCFLAASITAARLPTATLAVRPSPGELYNLLFFSNRIINQSNVIFQSVDEVDSKKKKTFERSEANSPPRRRRSHSHPASCQPTRHRCSPVSDHCHCCSHCSPASSL</sequence>
<organism evidence="2 3">
    <name type="scientific">Musa balbisiana</name>
    <name type="common">Banana</name>
    <dbReference type="NCBI Taxonomy" id="52838"/>
    <lineage>
        <taxon>Eukaryota</taxon>
        <taxon>Viridiplantae</taxon>
        <taxon>Streptophyta</taxon>
        <taxon>Embryophyta</taxon>
        <taxon>Tracheophyta</taxon>
        <taxon>Spermatophyta</taxon>
        <taxon>Magnoliopsida</taxon>
        <taxon>Liliopsida</taxon>
        <taxon>Zingiberales</taxon>
        <taxon>Musaceae</taxon>
        <taxon>Musa</taxon>
    </lineage>
</organism>
<feature type="compositionally biased region" description="Basic and acidic residues" evidence="1">
    <location>
        <begin position="35"/>
        <end position="44"/>
    </location>
</feature>
<accession>A0A4S8IPI0</accession>
<protein>
    <submittedName>
        <fullName evidence="2">Uncharacterized protein</fullName>
    </submittedName>
</protein>
<feature type="region of interest" description="Disordered" evidence="1">
    <location>
        <begin position="1"/>
        <end position="188"/>
    </location>
</feature>
<dbReference type="Proteomes" id="UP000317650">
    <property type="component" value="Chromosome 6"/>
</dbReference>
<feature type="compositionally biased region" description="Low complexity" evidence="1">
    <location>
        <begin position="92"/>
        <end position="105"/>
    </location>
</feature>
<name>A0A4S8IPI0_MUSBA</name>
<evidence type="ECO:0000313" key="2">
    <source>
        <dbReference type="EMBL" id="THU50455.1"/>
    </source>
</evidence>
<dbReference type="EMBL" id="PYDT01000009">
    <property type="protein sequence ID" value="THU50455.1"/>
    <property type="molecule type" value="Genomic_DNA"/>
</dbReference>
<gene>
    <name evidence="2" type="ORF">C4D60_Mb06t20400</name>
</gene>
<evidence type="ECO:0000256" key="1">
    <source>
        <dbReference type="SAM" id="MobiDB-lite"/>
    </source>
</evidence>
<feature type="compositionally biased region" description="Pro residues" evidence="1">
    <location>
        <begin position="173"/>
        <end position="187"/>
    </location>
</feature>